<feature type="transmembrane region" description="Helical" evidence="2">
    <location>
        <begin position="83"/>
        <end position="109"/>
    </location>
</feature>
<gene>
    <name evidence="3" type="ORF">IAB16_03485</name>
</gene>
<keyword evidence="2" id="KW-0812">Transmembrane</keyword>
<evidence type="ECO:0000313" key="3">
    <source>
        <dbReference type="EMBL" id="MBO8424061.1"/>
    </source>
</evidence>
<evidence type="ECO:0008006" key="5">
    <source>
        <dbReference type="Google" id="ProtNLM"/>
    </source>
</evidence>
<dbReference type="EMBL" id="JADINF010000082">
    <property type="protein sequence ID" value="MBO8424061.1"/>
    <property type="molecule type" value="Genomic_DNA"/>
</dbReference>
<dbReference type="AlphaFoldDB" id="A0A940ID08"/>
<keyword evidence="2" id="KW-0472">Membrane</keyword>
<feature type="transmembrane region" description="Helical" evidence="2">
    <location>
        <begin position="30"/>
        <end position="47"/>
    </location>
</feature>
<protein>
    <recommendedName>
        <fullName evidence="5">DUF4190 domain-containing protein</fullName>
    </recommendedName>
</protein>
<comment type="caution">
    <text evidence="3">The sequence shown here is derived from an EMBL/GenBank/DDBJ whole genome shotgun (WGS) entry which is preliminary data.</text>
</comment>
<sequence>MSNYNYDNNSYRPQSPISEKPPQQSFGKSIAGLVLGILAMVIFFIGFATFWSWLAGLVMAIIGLILSVAGYKSEGKNGKAIAGLVLSIIAMVLNMILFISCGLCTLAAISAVL</sequence>
<feature type="region of interest" description="Disordered" evidence="1">
    <location>
        <begin position="1"/>
        <end position="25"/>
    </location>
</feature>
<organism evidence="3 4">
    <name type="scientific">Candidatus Stercoripulliclostridium pullicola</name>
    <dbReference type="NCBI Taxonomy" id="2840953"/>
    <lineage>
        <taxon>Bacteria</taxon>
        <taxon>Bacillati</taxon>
        <taxon>Bacillota</taxon>
        <taxon>Clostridia</taxon>
        <taxon>Eubacteriales</taxon>
        <taxon>Candidatus Stercoripulliclostridium</taxon>
    </lineage>
</organism>
<accession>A0A940ID08</accession>
<dbReference type="Proteomes" id="UP000727857">
    <property type="component" value="Unassembled WGS sequence"/>
</dbReference>
<evidence type="ECO:0000256" key="2">
    <source>
        <dbReference type="SAM" id="Phobius"/>
    </source>
</evidence>
<proteinExistence type="predicted"/>
<keyword evidence="2" id="KW-1133">Transmembrane helix</keyword>
<feature type="transmembrane region" description="Helical" evidence="2">
    <location>
        <begin position="53"/>
        <end position="71"/>
    </location>
</feature>
<evidence type="ECO:0000313" key="4">
    <source>
        <dbReference type="Proteomes" id="UP000727857"/>
    </source>
</evidence>
<evidence type="ECO:0000256" key="1">
    <source>
        <dbReference type="SAM" id="MobiDB-lite"/>
    </source>
</evidence>
<name>A0A940ID08_9FIRM</name>
<reference evidence="3" key="1">
    <citation type="submission" date="2020-10" db="EMBL/GenBank/DDBJ databases">
        <authorList>
            <person name="Gilroy R."/>
        </authorList>
    </citation>
    <scope>NUCLEOTIDE SEQUENCE</scope>
    <source>
        <strain evidence="3">517</strain>
    </source>
</reference>
<reference evidence="3" key="2">
    <citation type="journal article" date="2021" name="PeerJ">
        <title>Extensive microbial diversity within the chicken gut microbiome revealed by metagenomics and culture.</title>
        <authorList>
            <person name="Gilroy R."/>
            <person name="Ravi A."/>
            <person name="Getino M."/>
            <person name="Pursley I."/>
            <person name="Horton D.L."/>
            <person name="Alikhan N.F."/>
            <person name="Baker D."/>
            <person name="Gharbi K."/>
            <person name="Hall N."/>
            <person name="Watson M."/>
            <person name="Adriaenssens E.M."/>
            <person name="Foster-Nyarko E."/>
            <person name="Jarju S."/>
            <person name="Secka A."/>
            <person name="Antonio M."/>
            <person name="Oren A."/>
            <person name="Chaudhuri R.R."/>
            <person name="La Ragione R."/>
            <person name="Hildebrand F."/>
            <person name="Pallen M.J."/>
        </authorList>
    </citation>
    <scope>NUCLEOTIDE SEQUENCE</scope>
    <source>
        <strain evidence="3">517</strain>
    </source>
</reference>